<dbReference type="PANTHER" id="PTHR47847:SF2">
    <property type="entry name" value="FCS-LIKE ZINC FINGER 17-RELATED"/>
    <property type="match status" value="1"/>
</dbReference>
<dbReference type="PROSITE" id="PS51795">
    <property type="entry name" value="ZF_FLZ"/>
    <property type="match status" value="1"/>
</dbReference>
<dbReference type="EMBL" id="PDCK01000040">
    <property type="protein sequence ID" value="PRQ51733.1"/>
    <property type="molecule type" value="Genomic_DNA"/>
</dbReference>
<accession>A0A2P6RZ94</accession>
<evidence type="ECO:0000256" key="2">
    <source>
        <dbReference type="ARBA" id="ARBA00022723"/>
    </source>
</evidence>
<sequence length="164" mass="18740">MISRFMRRPFKLIKNLVDKQSMNDKTKSSMAAVGLGLLLTQISQGKKSSNIVVKPALRLRIKPAVTDGYSSLRDQQHSCFLKACHLCNKGLSLDKEVYMYRGDIGFCSIVCRDRQIALDEMKELEASTKKMLAAYRRRSCRSNVLEDVHQQQKRIPSQRTIFAL</sequence>
<protein>
    <submittedName>
        <fullName evidence="6">Putative Zf-FLZ domain-containing protein</fullName>
    </submittedName>
</protein>
<dbReference type="OMA" id="EKEVYMY"/>
<keyword evidence="3" id="KW-0862">Zinc</keyword>
<dbReference type="OrthoDB" id="1927223at2759"/>
<comment type="caution">
    <text evidence="6">The sequence shown here is derived from an EMBL/GenBank/DDBJ whole genome shotgun (WGS) entry which is preliminary data.</text>
</comment>
<feature type="domain" description="FLZ-type" evidence="5">
    <location>
        <begin position="79"/>
        <end position="123"/>
    </location>
</feature>
<dbReference type="InterPro" id="IPR044181">
    <property type="entry name" value="FLZ17/18"/>
</dbReference>
<dbReference type="InterPro" id="IPR007650">
    <property type="entry name" value="Zf-FLZ_dom"/>
</dbReference>
<evidence type="ECO:0000313" key="6">
    <source>
        <dbReference type="EMBL" id="PRQ51733.1"/>
    </source>
</evidence>
<dbReference type="Gramene" id="PRQ51733">
    <property type="protein sequence ID" value="PRQ51733"/>
    <property type="gene ID" value="RchiOBHm_Chr2g0147731"/>
</dbReference>
<evidence type="ECO:0000259" key="5">
    <source>
        <dbReference type="PROSITE" id="PS51795"/>
    </source>
</evidence>
<organism evidence="6 7">
    <name type="scientific">Rosa chinensis</name>
    <name type="common">China rose</name>
    <dbReference type="NCBI Taxonomy" id="74649"/>
    <lineage>
        <taxon>Eukaryota</taxon>
        <taxon>Viridiplantae</taxon>
        <taxon>Streptophyta</taxon>
        <taxon>Embryophyta</taxon>
        <taxon>Tracheophyta</taxon>
        <taxon>Spermatophyta</taxon>
        <taxon>Magnoliopsida</taxon>
        <taxon>eudicotyledons</taxon>
        <taxon>Gunneridae</taxon>
        <taxon>Pentapetalae</taxon>
        <taxon>rosids</taxon>
        <taxon>fabids</taxon>
        <taxon>Rosales</taxon>
        <taxon>Rosaceae</taxon>
        <taxon>Rosoideae</taxon>
        <taxon>Rosoideae incertae sedis</taxon>
        <taxon>Rosa</taxon>
    </lineage>
</organism>
<dbReference type="GO" id="GO:0008270">
    <property type="term" value="F:zinc ion binding"/>
    <property type="evidence" value="ECO:0007669"/>
    <property type="project" value="UniProtKB-KW"/>
</dbReference>
<evidence type="ECO:0000256" key="1">
    <source>
        <dbReference type="ARBA" id="ARBA00009374"/>
    </source>
</evidence>
<feature type="zinc finger region" description="FLZ-type" evidence="4">
    <location>
        <begin position="79"/>
        <end position="123"/>
    </location>
</feature>
<dbReference type="Pfam" id="PF04570">
    <property type="entry name" value="zf-FLZ"/>
    <property type="match status" value="1"/>
</dbReference>
<evidence type="ECO:0000256" key="4">
    <source>
        <dbReference type="PROSITE-ProRule" id="PRU01131"/>
    </source>
</evidence>
<name>A0A2P6RZ94_ROSCH</name>
<gene>
    <name evidence="6" type="ORF">RchiOBHm_Chr2g0147731</name>
</gene>
<proteinExistence type="inferred from homology"/>
<dbReference type="Proteomes" id="UP000238479">
    <property type="component" value="Chromosome 2"/>
</dbReference>
<reference evidence="6 7" key="1">
    <citation type="journal article" date="2018" name="Nat. Genet.">
        <title>The Rosa genome provides new insights in the design of modern roses.</title>
        <authorList>
            <person name="Bendahmane M."/>
        </authorList>
    </citation>
    <scope>NUCLEOTIDE SEQUENCE [LARGE SCALE GENOMIC DNA]</scope>
    <source>
        <strain evidence="7">cv. Old Blush</strain>
    </source>
</reference>
<dbReference type="STRING" id="74649.A0A2P6RZ94"/>
<keyword evidence="3" id="KW-0863">Zinc-finger</keyword>
<dbReference type="PANTHER" id="PTHR47847">
    <property type="entry name" value="FCS-LIKE ZINC FINGER 17"/>
    <property type="match status" value="1"/>
</dbReference>
<evidence type="ECO:0000313" key="7">
    <source>
        <dbReference type="Proteomes" id="UP000238479"/>
    </source>
</evidence>
<keyword evidence="7" id="KW-1185">Reference proteome</keyword>
<evidence type="ECO:0000256" key="3">
    <source>
        <dbReference type="ARBA" id="ARBA00022771"/>
    </source>
</evidence>
<keyword evidence="2" id="KW-0479">Metal-binding</keyword>
<dbReference type="AlphaFoldDB" id="A0A2P6RZ94"/>
<comment type="similarity">
    <text evidence="1">Belongs to the FLZ family.</text>
</comment>